<dbReference type="RefSeq" id="WP_182592407.1">
    <property type="nucleotide sequence ID" value="NZ_JACJIM010000005.1"/>
</dbReference>
<dbReference type="Proteomes" id="UP000565455">
    <property type="component" value="Unassembled WGS sequence"/>
</dbReference>
<accession>A0ABR6DDA1</accession>
<comment type="caution">
    <text evidence="2">The sequence shown here is derived from an EMBL/GenBank/DDBJ whole genome shotgun (WGS) entry which is preliminary data.</text>
</comment>
<gene>
    <name evidence="2" type="ORF">GGQ91_003309</name>
</gene>
<name>A0ABR6DDA1_9HYPH</name>
<protein>
    <recommendedName>
        <fullName evidence="4">Terminase small subunit</fullName>
    </recommendedName>
</protein>
<evidence type="ECO:0000313" key="3">
    <source>
        <dbReference type="Proteomes" id="UP000565455"/>
    </source>
</evidence>
<evidence type="ECO:0008006" key="4">
    <source>
        <dbReference type="Google" id="ProtNLM"/>
    </source>
</evidence>
<reference evidence="2 3" key="1">
    <citation type="submission" date="2020-08" db="EMBL/GenBank/DDBJ databases">
        <title>Genomic Encyclopedia of Type Strains, Phase IV (KMG-IV): sequencing the most valuable type-strain genomes for metagenomic binning, comparative biology and taxonomic classification.</title>
        <authorList>
            <person name="Goeker M."/>
        </authorList>
    </citation>
    <scope>NUCLEOTIDE SEQUENCE [LARGE SCALE GENOMIC DNA]</scope>
    <source>
        <strain evidence="2 3">DSM 5686</strain>
    </source>
</reference>
<proteinExistence type="predicted"/>
<dbReference type="EMBL" id="JACJIM010000005">
    <property type="protein sequence ID" value="MBA9063908.1"/>
    <property type="molecule type" value="Genomic_DNA"/>
</dbReference>
<keyword evidence="3" id="KW-1185">Reference proteome</keyword>
<evidence type="ECO:0000313" key="2">
    <source>
        <dbReference type="EMBL" id="MBA9063908.1"/>
    </source>
</evidence>
<sequence length="119" mass="12365">MARGGKRAGAGRKPGAATQRTRAVAERASATGLTPLDVMLDVMRFQHTLARSEMDKGADARPAILADAMTRALNAARDAAPYMHPRLAPVAAQGGETAGDTARKIREAVAAADAVEEAE</sequence>
<dbReference type="GeneID" id="96604982"/>
<feature type="region of interest" description="Disordered" evidence="1">
    <location>
        <begin position="1"/>
        <end position="28"/>
    </location>
</feature>
<organism evidence="2 3">
    <name type="scientific">Methylobacterium fujisawaense</name>
    <dbReference type="NCBI Taxonomy" id="107400"/>
    <lineage>
        <taxon>Bacteria</taxon>
        <taxon>Pseudomonadati</taxon>
        <taxon>Pseudomonadota</taxon>
        <taxon>Alphaproteobacteria</taxon>
        <taxon>Hyphomicrobiales</taxon>
        <taxon>Methylobacteriaceae</taxon>
        <taxon>Methylobacterium</taxon>
    </lineage>
</organism>
<evidence type="ECO:0000256" key="1">
    <source>
        <dbReference type="SAM" id="MobiDB-lite"/>
    </source>
</evidence>
<feature type="compositionally biased region" description="Basic residues" evidence="1">
    <location>
        <begin position="1"/>
        <end position="10"/>
    </location>
</feature>